<sequence length="195" mass="19691">MSKNMKVDPAELRASASAADTIAEDMGSPSDKAVKDTDAAAGALSGWSVAGALQEIASSWRPALKGLEERTKAGAANLRRSADGHEWNDDLVSQDFEKFDTSTQAAPAFGTMGAPGGASPFGAPAWSTRPTPGEPMAPAGNGAPIQHTPGAGLPPASDTPAATMPVYDPDAIVGGPAPDTGPAPFRPDPSKNPFG</sequence>
<reference evidence="3" key="1">
    <citation type="journal article" date="2019" name="Int. J. Syst. Evol. Microbiol.">
        <title>The Global Catalogue of Microorganisms (GCM) 10K type strain sequencing project: providing services to taxonomists for standard genome sequencing and annotation.</title>
        <authorList>
            <consortium name="The Broad Institute Genomics Platform"/>
            <consortium name="The Broad Institute Genome Sequencing Center for Infectious Disease"/>
            <person name="Wu L."/>
            <person name="Ma J."/>
        </authorList>
    </citation>
    <scope>NUCLEOTIDE SEQUENCE [LARGE SCALE GENOMIC DNA]</scope>
    <source>
        <strain evidence="3">JCM 6307</strain>
    </source>
</reference>
<gene>
    <name evidence="2" type="ORF">GCM10010406_06920</name>
</gene>
<dbReference type="Proteomes" id="UP001501358">
    <property type="component" value="Unassembled WGS sequence"/>
</dbReference>
<keyword evidence="3" id="KW-1185">Reference proteome</keyword>
<feature type="compositionally biased region" description="Basic and acidic residues" evidence="1">
    <location>
        <begin position="1"/>
        <end position="11"/>
    </location>
</feature>
<proteinExistence type="predicted"/>
<feature type="region of interest" description="Disordered" evidence="1">
    <location>
        <begin position="1"/>
        <end position="34"/>
    </location>
</feature>
<feature type="region of interest" description="Disordered" evidence="1">
    <location>
        <begin position="106"/>
        <end position="195"/>
    </location>
</feature>
<dbReference type="RefSeq" id="WP_344381602.1">
    <property type="nucleotide sequence ID" value="NZ_BAAATA010000003.1"/>
</dbReference>
<evidence type="ECO:0000313" key="3">
    <source>
        <dbReference type="Proteomes" id="UP001501358"/>
    </source>
</evidence>
<accession>A0ABP5Y232</accession>
<name>A0ABP5Y232_9ACTN</name>
<evidence type="ECO:0000256" key="1">
    <source>
        <dbReference type="SAM" id="MobiDB-lite"/>
    </source>
</evidence>
<protein>
    <recommendedName>
        <fullName evidence="4">Excreted virulence factor EspC (Type VII ESX diderm)</fullName>
    </recommendedName>
</protein>
<comment type="caution">
    <text evidence="2">The sequence shown here is derived from an EMBL/GenBank/DDBJ whole genome shotgun (WGS) entry which is preliminary data.</text>
</comment>
<evidence type="ECO:0000313" key="2">
    <source>
        <dbReference type="EMBL" id="GAA2473628.1"/>
    </source>
</evidence>
<organism evidence="2 3">
    <name type="scientific">Streptomyces thermolineatus</name>
    <dbReference type="NCBI Taxonomy" id="44033"/>
    <lineage>
        <taxon>Bacteria</taxon>
        <taxon>Bacillati</taxon>
        <taxon>Actinomycetota</taxon>
        <taxon>Actinomycetes</taxon>
        <taxon>Kitasatosporales</taxon>
        <taxon>Streptomycetaceae</taxon>
        <taxon>Streptomyces</taxon>
    </lineage>
</organism>
<evidence type="ECO:0008006" key="4">
    <source>
        <dbReference type="Google" id="ProtNLM"/>
    </source>
</evidence>
<dbReference type="EMBL" id="BAAATA010000003">
    <property type="protein sequence ID" value="GAA2473628.1"/>
    <property type="molecule type" value="Genomic_DNA"/>
</dbReference>